<dbReference type="EMBL" id="DF237521">
    <property type="protein sequence ID" value="GAQ89877.1"/>
    <property type="molecule type" value="Genomic_DNA"/>
</dbReference>
<feature type="region of interest" description="Disordered" evidence="2">
    <location>
        <begin position="563"/>
        <end position="597"/>
    </location>
</feature>
<keyword evidence="4" id="KW-1185">Reference proteome</keyword>
<proteinExistence type="predicted"/>
<dbReference type="AlphaFoldDB" id="A0A1Y1IMQ0"/>
<dbReference type="Gene3D" id="1.25.40.10">
    <property type="entry name" value="Tetratricopeptide repeat domain"/>
    <property type="match status" value="1"/>
</dbReference>
<name>A0A1Y1IMQ0_KLENI</name>
<feature type="region of interest" description="Disordered" evidence="2">
    <location>
        <begin position="270"/>
        <end position="343"/>
    </location>
</feature>
<dbReference type="SUPFAM" id="SSF48452">
    <property type="entry name" value="TPR-like"/>
    <property type="match status" value="1"/>
</dbReference>
<feature type="region of interest" description="Disordered" evidence="2">
    <location>
        <begin position="448"/>
        <end position="482"/>
    </location>
</feature>
<dbReference type="Proteomes" id="UP000054558">
    <property type="component" value="Unassembled WGS sequence"/>
</dbReference>
<reference evidence="3 4" key="1">
    <citation type="journal article" date="2014" name="Nat. Commun.">
        <title>Klebsormidium flaccidum genome reveals primary factors for plant terrestrial adaptation.</title>
        <authorList>
            <person name="Hori K."/>
            <person name="Maruyama F."/>
            <person name="Fujisawa T."/>
            <person name="Togashi T."/>
            <person name="Yamamoto N."/>
            <person name="Seo M."/>
            <person name="Sato S."/>
            <person name="Yamada T."/>
            <person name="Mori H."/>
            <person name="Tajima N."/>
            <person name="Moriyama T."/>
            <person name="Ikeuchi M."/>
            <person name="Watanabe M."/>
            <person name="Wada H."/>
            <person name="Kobayashi K."/>
            <person name="Saito M."/>
            <person name="Masuda T."/>
            <person name="Sasaki-Sekimoto Y."/>
            <person name="Mashiguchi K."/>
            <person name="Awai K."/>
            <person name="Shimojima M."/>
            <person name="Masuda S."/>
            <person name="Iwai M."/>
            <person name="Nobusawa T."/>
            <person name="Narise T."/>
            <person name="Kondo S."/>
            <person name="Saito H."/>
            <person name="Sato R."/>
            <person name="Murakawa M."/>
            <person name="Ihara Y."/>
            <person name="Oshima-Yamada Y."/>
            <person name="Ohtaka K."/>
            <person name="Satoh M."/>
            <person name="Sonobe K."/>
            <person name="Ishii M."/>
            <person name="Ohtani R."/>
            <person name="Kanamori-Sato M."/>
            <person name="Honoki R."/>
            <person name="Miyazaki D."/>
            <person name="Mochizuki H."/>
            <person name="Umetsu J."/>
            <person name="Higashi K."/>
            <person name="Shibata D."/>
            <person name="Kamiya Y."/>
            <person name="Sato N."/>
            <person name="Nakamura Y."/>
            <person name="Tabata S."/>
            <person name="Ida S."/>
            <person name="Kurokawa K."/>
            <person name="Ohta H."/>
        </authorList>
    </citation>
    <scope>NUCLEOTIDE SEQUENCE [LARGE SCALE GENOMIC DNA]</scope>
    <source>
        <strain evidence="3 4">NIES-2285</strain>
    </source>
</reference>
<dbReference type="PROSITE" id="PS50005">
    <property type="entry name" value="TPR"/>
    <property type="match status" value="1"/>
</dbReference>
<feature type="compositionally biased region" description="Basic residues" evidence="2">
    <location>
        <begin position="796"/>
        <end position="809"/>
    </location>
</feature>
<evidence type="ECO:0000313" key="4">
    <source>
        <dbReference type="Proteomes" id="UP000054558"/>
    </source>
</evidence>
<dbReference type="SMART" id="SM00028">
    <property type="entry name" value="TPR"/>
    <property type="match status" value="1"/>
</dbReference>
<gene>
    <name evidence="3" type="ORF">KFL_005720070</name>
</gene>
<evidence type="ECO:0000256" key="2">
    <source>
        <dbReference type="SAM" id="MobiDB-lite"/>
    </source>
</evidence>
<feature type="region of interest" description="Disordered" evidence="2">
    <location>
        <begin position="114"/>
        <end position="165"/>
    </location>
</feature>
<feature type="compositionally biased region" description="Polar residues" evidence="2">
    <location>
        <begin position="637"/>
        <end position="647"/>
    </location>
</feature>
<dbReference type="InterPro" id="IPR011990">
    <property type="entry name" value="TPR-like_helical_dom_sf"/>
</dbReference>
<feature type="repeat" description="TPR" evidence="1">
    <location>
        <begin position="658"/>
        <end position="691"/>
    </location>
</feature>
<feature type="region of interest" description="Disordered" evidence="2">
    <location>
        <begin position="774"/>
        <end position="809"/>
    </location>
</feature>
<evidence type="ECO:0000313" key="3">
    <source>
        <dbReference type="EMBL" id="GAQ89877.1"/>
    </source>
</evidence>
<keyword evidence="1" id="KW-0802">TPR repeat</keyword>
<feature type="region of interest" description="Disordered" evidence="2">
    <location>
        <begin position="632"/>
        <end position="651"/>
    </location>
</feature>
<feature type="compositionally biased region" description="Polar residues" evidence="2">
    <location>
        <begin position="137"/>
        <end position="153"/>
    </location>
</feature>
<protein>
    <submittedName>
        <fullName evidence="3">Uncharacterized protein</fullName>
    </submittedName>
</protein>
<evidence type="ECO:0000256" key="1">
    <source>
        <dbReference type="PROSITE-ProRule" id="PRU00339"/>
    </source>
</evidence>
<feature type="compositionally biased region" description="Basic residues" evidence="2">
    <location>
        <begin position="578"/>
        <end position="595"/>
    </location>
</feature>
<dbReference type="InterPro" id="IPR019734">
    <property type="entry name" value="TPR_rpt"/>
</dbReference>
<accession>A0A1Y1IMQ0</accession>
<sequence>MAAPRAADVSPPLGDVRLYNIFKTYATFVSELADFALEQGAFLRCIAAERLLDSGGLAFDEAVLLFNLHAVGRDSPCVTFKRFVRVLQLVRARHPPGGKPALPDLARRTGGLTNAATLPARPSTAHPIRRTPDPAKSTPSTTSANPPLTSAKSLSALDGRPATAPSFPLSGSVTARNLQAESVFESVPNGWNAIREARQRKRVGGPWVCRPEDMPVLLPRELPIPEEAPRGVPTLLERCGRQCAEGRYGEARKSLRKAKQRWADHISELEASATEGQAQRINENDSDSDEPRSKRSGSKTDGAKSNHQQKKSESDSSDYAASKVTKGFDSDDEASASEDTRALEAAAERAARAREESLDASTCVSTWACHVALCEGDLIAAEAALLLAVESEEERTRARAESVARTATGSAEAGRDVRVTVVGFESSSETINAAEIILLVTQNEITPALQSGSPVDPQTGPPVQPQTGEVTSDPVDSTEANGAPVSVNQALSEKVPEEKAAKDQKRFPRSPFLLDLMGTLSFHKMEYRDARECFVHSARGDCEALLTSLGCGGGPEPVASEWNQAPPAKPKSALGKCTSKKALGKSPSKKAVKKEKKLERGPGAYSFRAFGIASPRNEPSEMGGSVGAETVAPRRAASSQMRENPSGNDDVGGVAKEVSVLNNVGACYHVLRDRKKALACYEKALALLADSDDAPGRAVVQRNRARAGHVSSSRKPAWFHVASSLESPPPTPQSAGQPDYGLDSVRAAAAGALGKGIVKTLGLRGALRDQLGADTKAGKGFDWTKIPPDEKDKKTRGAKGAKGAKKSKK</sequence>
<organism evidence="3 4">
    <name type="scientific">Klebsormidium nitens</name>
    <name type="common">Green alga</name>
    <name type="synonym">Ulothrix nitens</name>
    <dbReference type="NCBI Taxonomy" id="105231"/>
    <lineage>
        <taxon>Eukaryota</taxon>
        <taxon>Viridiplantae</taxon>
        <taxon>Streptophyta</taxon>
        <taxon>Klebsormidiophyceae</taxon>
        <taxon>Klebsormidiales</taxon>
        <taxon>Klebsormidiaceae</taxon>
        <taxon>Klebsormidium</taxon>
    </lineage>
</organism>